<protein>
    <recommendedName>
        <fullName evidence="3">T9SS type A sorting domain-containing protein</fullName>
    </recommendedName>
</protein>
<organism evidence="1 2">
    <name type="scientific">Flammeovirga aprica JL-4</name>
    <dbReference type="NCBI Taxonomy" id="694437"/>
    <lineage>
        <taxon>Bacteria</taxon>
        <taxon>Pseudomonadati</taxon>
        <taxon>Bacteroidota</taxon>
        <taxon>Cytophagia</taxon>
        <taxon>Cytophagales</taxon>
        <taxon>Flammeovirgaceae</taxon>
        <taxon>Flammeovirga</taxon>
    </lineage>
</organism>
<keyword evidence="2" id="KW-1185">Reference proteome</keyword>
<name>A0A7X9P3U8_9BACT</name>
<comment type="caution">
    <text evidence="1">The sequence shown here is derived from an EMBL/GenBank/DDBJ whole genome shotgun (WGS) entry which is preliminary data.</text>
</comment>
<gene>
    <name evidence="1" type="ORF">HHU12_10095</name>
</gene>
<dbReference type="EMBL" id="JABANE010000022">
    <property type="protein sequence ID" value="NME68309.1"/>
    <property type="molecule type" value="Genomic_DNA"/>
</dbReference>
<proteinExistence type="predicted"/>
<accession>A0A7X9P3U8</accession>
<reference evidence="1 2" key="1">
    <citation type="submission" date="2020-04" db="EMBL/GenBank/DDBJ databases">
        <title>Flammeovirga sp. SR4, a novel species isolated from seawater.</title>
        <authorList>
            <person name="Wang X."/>
        </authorList>
    </citation>
    <scope>NUCLEOTIDE SEQUENCE [LARGE SCALE GENOMIC DNA]</scope>
    <source>
        <strain evidence="1 2">ATCC 23126</strain>
    </source>
</reference>
<dbReference type="RefSeq" id="WP_169656615.1">
    <property type="nucleotide sequence ID" value="NZ_JABANE010000022.1"/>
</dbReference>
<evidence type="ECO:0000313" key="2">
    <source>
        <dbReference type="Proteomes" id="UP000576082"/>
    </source>
</evidence>
<sequence>MMNLTNTTKLNSFFLLLFLIISINTYSSTTYKLERNVKFDTYAEWQNYTWNESGFPTSADNLELNEYTIEINFDFPDNLNGISFLNTSWDGSGTNIIISSNVKVNFTPGTPLNLTVKNNGSFEILNAVAQPSQVSRIVVEDGGELIVRGALSYNQSGTFLDITGDVVIHGDLTLSNSSTSVIVNDTGSLTVYGSVNFNNASPNFDIGGSVIIQNDLYFANSGVIVEVFKTGTLEIQGTVSHTNWDLTFEVCGEMIVSKNVNLNGGITIDVTCDCANFDEAACECVGEPSHEFGRLEINGAFDFNCNNSNNIIGACNVTVGGGCTSCSEDLDLCKNVIDLPVTLLYFKGEKTAEGNLLSWKTGTEQNTSHFDVEVSNDKRNWSVQGTVMAAGNSNVPLIYNFLDTKMTHKYYRLAQYDLDHSVNYYGVVSMNNDGVDFNVTIYPTEISNGQELSVQLSGVNISAPVVGTFYTSDGKVLGTEEISSGEEGLFTKSILMPECPEGIVLLKIVNGKNSITKKILVH</sequence>
<dbReference type="AlphaFoldDB" id="A0A7X9P3U8"/>
<dbReference type="Proteomes" id="UP000576082">
    <property type="component" value="Unassembled WGS sequence"/>
</dbReference>
<evidence type="ECO:0000313" key="1">
    <source>
        <dbReference type="EMBL" id="NME68309.1"/>
    </source>
</evidence>
<evidence type="ECO:0008006" key="3">
    <source>
        <dbReference type="Google" id="ProtNLM"/>
    </source>
</evidence>